<feature type="transmembrane region" description="Helical" evidence="7">
    <location>
        <begin position="148"/>
        <end position="167"/>
    </location>
</feature>
<evidence type="ECO:0000256" key="4">
    <source>
        <dbReference type="ARBA" id="ARBA00022692"/>
    </source>
</evidence>
<dbReference type="EMBL" id="JAWIIV010000006">
    <property type="protein sequence ID" value="MEC4719295.1"/>
    <property type="molecule type" value="Genomic_DNA"/>
</dbReference>
<name>A0ABU6J6Z2_9BURK</name>
<dbReference type="InterPro" id="IPR000715">
    <property type="entry name" value="Glycosyl_transferase_4"/>
</dbReference>
<feature type="transmembrane region" description="Helical" evidence="7">
    <location>
        <begin position="230"/>
        <end position="249"/>
    </location>
</feature>
<dbReference type="Pfam" id="PF00953">
    <property type="entry name" value="Glycos_transf_4"/>
    <property type="match status" value="1"/>
</dbReference>
<evidence type="ECO:0000256" key="5">
    <source>
        <dbReference type="ARBA" id="ARBA00022989"/>
    </source>
</evidence>
<reference evidence="8 9" key="1">
    <citation type="submission" date="2023-10" db="EMBL/GenBank/DDBJ databases">
        <title>Noviherbaspirillum sp. CPCC 100848 genome assembly.</title>
        <authorList>
            <person name="Li X.Y."/>
            <person name="Fang X.M."/>
        </authorList>
    </citation>
    <scope>NUCLEOTIDE SEQUENCE [LARGE SCALE GENOMIC DNA]</scope>
    <source>
        <strain evidence="8 9">CPCC 100848</strain>
    </source>
</reference>
<keyword evidence="2" id="KW-1003">Cell membrane</keyword>
<keyword evidence="6 7" id="KW-0472">Membrane</keyword>
<dbReference type="RefSeq" id="WP_326506015.1">
    <property type="nucleotide sequence ID" value="NZ_JAWIIV010000006.1"/>
</dbReference>
<dbReference type="PANTHER" id="PTHR22926">
    <property type="entry name" value="PHOSPHO-N-ACETYLMURAMOYL-PENTAPEPTIDE-TRANSFERASE"/>
    <property type="match status" value="1"/>
</dbReference>
<sequence>MLSGTDIISTAMVAALVSFIACLLILLTQRWHGSLSLDSDTKGVQKFHTRPVPRIGGVAILFGTFASALYLSFGSANAAQSAQSSTVMWLLLAGLPAFVAGLVEDMTKKVSIHGRLIATFASALLACWLLGAILLRVDVWGIDALFRWAPFIAITFTVFAVGGVANAVNIIDGFNGIAGSTVIILLAGLGFLAWRTEDMLVLQLALAGAGASLGFLLVNYPAGRLFLGDGGAYLAGFWIAEVAILLIARNPDVNAWQALAVCSYPVIEAMYSIYRKKIVRKSSPALPDRLHMHMLVYRRLVWKLVPRNAPQPWMRNASVASVLAVWIAVSTAAAVLLGDTTSAAVAIVIAQVVAYIAFYTRLVRGTWRIRSFRSMRAAPQMRRAVKMHSKLQPDVPVRESA</sequence>
<evidence type="ECO:0000256" key="3">
    <source>
        <dbReference type="ARBA" id="ARBA00022679"/>
    </source>
</evidence>
<feature type="transmembrane region" description="Helical" evidence="7">
    <location>
        <begin position="86"/>
        <end position="104"/>
    </location>
</feature>
<evidence type="ECO:0000256" key="6">
    <source>
        <dbReference type="ARBA" id="ARBA00023136"/>
    </source>
</evidence>
<evidence type="ECO:0000313" key="8">
    <source>
        <dbReference type="EMBL" id="MEC4719295.1"/>
    </source>
</evidence>
<feature type="transmembrane region" description="Helical" evidence="7">
    <location>
        <begin position="6"/>
        <end position="27"/>
    </location>
</feature>
<keyword evidence="3" id="KW-0808">Transferase</keyword>
<feature type="transmembrane region" description="Helical" evidence="7">
    <location>
        <begin position="317"/>
        <end position="337"/>
    </location>
</feature>
<feature type="transmembrane region" description="Helical" evidence="7">
    <location>
        <begin position="174"/>
        <end position="194"/>
    </location>
</feature>
<dbReference type="CDD" id="cd06912">
    <property type="entry name" value="GT_MraY_like"/>
    <property type="match status" value="1"/>
</dbReference>
<evidence type="ECO:0000313" key="9">
    <source>
        <dbReference type="Proteomes" id="UP001352263"/>
    </source>
</evidence>
<feature type="transmembrane region" description="Helical" evidence="7">
    <location>
        <begin position="255"/>
        <end position="274"/>
    </location>
</feature>
<feature type="transmembrane region" description="Helical" evidence="7">
    <location>
        <begin position="343"/>
        <end position="363"/>
    </location>
</feature>
<feature type="transmembrane region" description="Helical" evidence="7">
    <location>
        <begin position="200"/>
        <end position="218"/>
    </location>
</feature>
<evidence type="ECO:0000256" key="1">
    <source>
        <dbReference type="ARBA" id="ARBA00004651"/>
    </source>
</evidence>
<protein>
    <submittedName>
        <fullName evidence="8">Glycosyltransferase</fullName>
    </submittedName>
</protein>
<organism evidence="8 9">
    <name type="scientific">Noviherbaspirillum album</name>
    <dbReference type="NCBI Taxonomy" id="3080276"/>
    <lineage>
        <taxon>Bacteria</taxon>
        <taxon>Pseudomonadati</taxon>
        <taxon>Pseudomonadota</taxon>
        <taxon>Betaproteobacteria</taxon>
        <taxon>Burkholderiales</taxon>
        <taxon>Oxalobacteraceae</taxon>
        <taxon>Noviherbaspirillum</taxon>
    </lineage>
</organism>
<accession>A0ABU6J6Z2</accession>
<keyword evidence="9" id="KW-1185">Reference proteome</keyword>
<dbReference type="PANTHER" id="PTHR22926:SF3">
    <property type="entry name" value="UNDECAPRENYL-PHOSPHATE ALPHA-N-ACETYLGLUCOSAMINYL 1-PHOSPHATE TRANSFERASE"/>
    <property type="match status" value="1"/>
</dbReference>
<keyword evidence="4 7" id="KW-0812">Transmembrane</keyword>
<feature type="transmembrane region" description="Helical" evidence="7">
    <location>
        <begin position="55"/>
        <end position="74"/>
    </location>
</feature>
<evidence type="ECO:0000256" key="7">
    <source>
        <dbReference type="SAM" id="Phobius"/>
    </source>
</evidence>
<feature type="transmembrane region" description="Helical" evidence="7">
    <location>
        <begin position="116"/>
        <end position="136"/>
    </location>
</feature>
<keyword evidence="5 7" id="KW-1133">Transmembrane helix</keyword>
<gene>
    <name evidence="8" type="ORF">RY831_09055</name>
</gene>
<proteinExistence type="predicted"/>
<evidence type="ECO:0000256" key="2">
    <source>
        <dbReference type="ARBA" id="ARBA00022475"/>
    </source>
</evidence>
<comment type="caution">
    <text evidence="8">The sequence shown here is derived from an EMBL/GenBank/DDBJ whole genome shotgun (WGS) entry which is preliminary data.</text>
</comment>
<comment type="subcellular location">
    <subcellularLocation>
        <location evidence="1">Cell membrane</location>
        <topology evidence="1">Multi-pass membrane protein</topology>
    </subcellularLocation>
</comment>
<dbReference type="Proteomes" id="UP001352263">
    <property type="component" value="Unassembled WGS sequence"/>
</dbReference>